<dbReference type="Proteomes" id="UP000232323">
    <property type="component" value="Unassembled WGS sequence"/>
</dbReference>
<proteinExistence type="inferred from homology"/>
<sequence>MVQLAPNLAMTLKNLAGFGAVISAEQQAALDHSLPIKRTEAGLKSLTLWGKITTQNGKDYLLAEGSNEPLLTVDGHVQFDAKYYFSLDGVKWVDLQAIDQSTSQRAAQVKSTLIGDPAKAYEVVEDDPNAPPAPTEPAEGEEAAEGPKKLVFQIPELAVLRYRLDSINTTCGVIPVNSVLPNAMNRIVSNRMFPGISYPEKLESYTHRNTPPSGPTLAADLRGTWSVNYDPFKQISAVRSLLYPGYTFYYAGHDATWGAMYVGDGNRNDDLIFML</sequence>
<gene>
    <name evidence="12" type="ORF">CEUSTIGMA_g12438.t1</name>
</gene>
<protein>
    <recommendedName>
        <fullName evidence="10">Radial spoke head protein 9 homolog</fullName>
    </recommendedName>
</protein>
<evidence type="ECO:0000313" key="13">
    <source>
        <dbReference type="Proteomes" id="UP000232323"/>
    </source>
</evidence>
<keyword evidence="2" id="KW-0963">Cytoplasm</keyword>
<evidence type="ECO:0000256" key="2">
    <source>
        <dbReference type="ARBA" id="ARBA00022490"/>
    </source>
</evidence>
<reference evidence="12 13" key="1">
    <citation type="submission" date="2017-08" db="EMBL/GenBank/DDBJ databases">
        <title>Acidophilic green algal genome provides insights into adaptation to an acidic environment.</title>
        <authorList>
            <person name="Hirooka S."/>
            <person name="Hirose Y."/>
            <person name="Kanesaki Y."/>
            <person name="Higuchi S."/>
            <person name="Fujiwara T."/>
            <person name="Onuma R."/>
            <person name="Era A."/>
            <person name="Ohbayashi R."/>
            <person name="Uzuka A."/>
            <person name="Nozaki H."/>
            <person name="Yoshikawa H."/>
            <person name="Miyagishima S.Y."/>
        </authorList>
    </citation>
    <scope>NUCLEOTIDE SEQUENCE [LARGE SCALE GENOMIC DNA]</scope>
    <source>
        <strain evidence="12 13">NIES-2499</strain>
    </source>
</reference>
<comment type="caution">
    <text evidence="12">The sequence shown here is derived from an EMBL/GenBank/DDBJ whole genome shotgun (WGS) entry which is preliminary data.</text>
</comment>
<evidence type="ECO:0000256" key="8">
    <source>
        <dbReference type="ARBA" id="ARBA00037822"/>
    </source>
</evidence>
<keyword evidence="3" id="KW-0970">Cilium biogenesis/degradation</keyword>
<dbReference type="STRING" id="1157962.A0A250XPL8"/>
<name>A0A250XPL8_9CHLO</name>
<evidence type="ECO:0000313" key="12">
    <source>
        <dbReference type="EMBL" id="GAX85017.1"/>
    </source>
</evidence>
<dbReference type="EMBL" id="BEGY01000145">
    <property type="protein sequence ID" value="GAX85017.1"/>
    <property type="molecule type" value="Genomic_DNA"/>
</dbReference>
<evidence type="ECO:0000256" key="4">
    <source>
        <dbReference type="ARBA" id="ARBA00022846"/>
    </source>
</evidence>
<dbReference type="AlphaFoldDB" id="A0A250XPL8"/>
<keyword evidence="6" id="KW-0206">Cytoskeleton</keyword>
<dbReference type="OrthoDB" id="10258956at2759"/>
<dbReference type="GO" id="GO:0005930">
    <property type="term" value="C:axoneme"/>
    <property type="evidence" value="ECO:0007669"/>
    <property type="project" value="TreeGrafter"/>
</dbReference>
<dbReference type="GO" id="GO:0044458">
    <property type="term" value="P:motile cilium assembly"/>
    <property type="evidence" value="ECO:0007669"/>
    <property type="project" value="TreeGrafter"/>
</dbReference>
<evidence type="ECO:0000256" key="1">
    <source>
        <dbReference type="ARBA" id="ARBA00004611"/>
    </source>
</evidence>
<evidence type="ECO:0000256" key="10">
    <source>
        <dbReference type="ARBA" id="ARBA00041080"/>
    </source>
</evidence>
<keyword evidence="7" id="KW-0966">Cell projection</keyword>
<dbReference type="PANTHER" id="PTHR22069">
    <property type="entry name" value="MITOCHONDRIAL RIBOSOMAL PROTEIN S18"/>
    <property type="match status" value="1"/>
</dbReference>
<keyword evidence="13" id="KW-1185">Reference proteome</keyword>
<keyword evidence="4" id="KW-0282">Flagellum</keyword>
<evidence type="ECO:0000256" key="11">
    <source>
        <dbReference type="SAM" id="MobiDB-lite"/>
    </source>
</evidence>
<evidence type="ECO:0000256" key="7">
    <source>
        <dbReference type="ARBA" id="ARBA00023273"/>
    </source>
</evidence>
<dbReference type="InterPro" id="IPR055316">
    <property type="entry name" value="RSP9"/>
</dbReference>
<dbReference type="GO" id="GO:0060294">
    <property type="term" value="P:cilium movement involved in cell motility"/>
    <property type="evidence" value="ECO:0007669"/>
    <property type="project" value="TreeGrafter"/>
</dbReference>
<evidence type="ECO:0000256" key="9">
    <source>
        <dbReference type="ARBA" id="ARBA00038319"/>
    </source>
</evidence>
<accession>A0A250XPL8</accession>
<dbReference type="PANTHER" id="PTHR22069:SF0">
    <property type="entry name" value="RADIAL SPOKE HEAD PROTEIN 9 HOMOLOG"/>
    <property type="match status" value="1"/>
</dbReference>
<evidence type="ECO:0000256" key="3">
    <source>
        <dbReference type="ARBA" id="ARBA00022794"/>
    </source>
</evidence>
<keyword evidence="5" id="KW-0969">Cilium</keyword>
<organism evidence="12 13">
    <name type="scientific">Chlamydomonas eustigma</name>
    <dbReference type="NCBI Taxonomy" id="1157962"/>
    <lineage>
        <taxon>Eukaryota</taxon>
        <taxon>Viridiplantae</taxon>
        <taxon>Chlorophyta</taxon>
        <taxon>core chlorophytes</taxon>
        <taxon>Chlorophyceae</taxon>
        <taxon>CS clade</taxon>
        <taxon>Chlamydomonadales</taxon>
        <taxon>Chlamydomonadaceae</taxon>
        <taxon>Chlamydomonas</taxon>
    </lineage>
</organism>
<comment type="similarity">
    <text evidence="9">Belongs to the flagellar radial spoke RSP9 family.</text>
</comment>
<evidence type="ECO:0000256" key="6">
    <source>
        <dbReference type="ARBA" id="ARBA00023212"/>
    </source>
</evidence>
<feature type="region of interest" description="Disordered" evidence="11">
    <location>
        <begin position="124"/>
        <end position="146"/>
    </location>
</feature>
<comment type="subcellular location">
    <subcellularLocation>
        <location evidence="8">Cell projection</location>
        <location evidence="8">Kinocilium</location>
    </subcellularLocation>
    <subcellularLocation>
        <location evidence="1">Cytoplasm</location>
        <location evidence="1">Cytoskeleton</location>
        <location evidence="1">Flagellum axoneme</location>
    </subcellularLocation>
</comment>
<dbReference type="GO" id="GO:0035082">
    <property type="term" value="P:axoneme assembly"/>
    <property type="evidence" value="ECO:0007669"/>
    <property type="project" value="InterPro"/>
</dbReference>
<evidence type="ECO:0000256" key="5">
    <source>
        <dbReference type="ARBA" id="ARBA00023069"/>
    </source>
</evidence>